<proteinExistence type="predicted"/>
<dbReference type="EMBL" id="GBXM01057142">
    <property type="protein sequence ID" value="JAH51435.1"/>
    <property type="molecule type" value="Transcribed_RNA"/>
</dbReference>
<reference evidence="1" key="2">
    <citation type="journal article" date="2015" name="Fish Shellfish Immunol.">
        <title>Early steps in the European eel (Anguilla anguilla)-Vibrio vulnificus interaction in the gills: Role of the RtxA13 toxin.</title>
        <authorList>
            <person name="Callol A."/>
            <person name="Pajuelo D."/>
            <person name="Ebbesson L."/>
            <person name="Teles M."/>
            <person name="MacKenzie S."/>
            <person name="Amaro C."/>
        </authorList>
    </citation>
    <scope>NUCLEOTIDE SEQUENCE</scope>
</reference>
<dbReference type="AlphaFoldDB" id="A0A0E9TEW2"/>
<sequence>MSAGGAVVGRGVGEREGGRETVFLFVGIKIIKTH</sequence>
<accession>A0A0E9TEW2</accession>
<name>A0A0E9TEW2_ANGAN</name>
<protein>
    <submittedName>
        <fullName evidence="1">Uncharacterized protein</fullName>
    </submittedName>
</protein>
<organism evidence="1">
    <name type="scientific">Anguilla anguilla</name>
    <name type="common">European freshwater eel</name>
    <name type="synonym">Muraena anguilla</name>
    <dbReference type="NCBI Taxonomy" id="7936"/>
    <lineage>
        <taxon>Eukaryota</taxon>
        <taxon>Metazoa</taxon>
        <taxon>Chordata</taxon>
        <taxon>Craniata</taxon>
        <taxon>Vertebrata</taxon>
        <taxon>Euteleostomi</taxon>
        <taxon>Actinopterygii</taxon>
        <taxon>Neopterygii</taxon>
        <taxon>Teleostei</taxon>
        <taxon>Anguilliformes</taxon>
        <taxon>Anguillidae</taxon>
        <taxon>Anguilla</taxon>
    </lineage>
</organism>
<evidence type="ECO:0000313" key="1">
    <source>
        <dbReference type="EMBL" id="JAH51435.1"/>
    </source>
</evidence>
<reference evidence="1" key="1">
    <citation type="submission" date="2014-11" db="EMBL/GenBank/DDBJ databases">
        <authorList>
            <person name="Amaro Gonzalez C."/>
        </authorList>
    </citation>
    <scope>NUCLEOTIDE SEQUENCE</scope>
</reference>